<name>A0A2V1ZRG7_PSYIM</name>
<evidence type="ECO:0000313" key="3">
    <source>
        <dbReference type="Proteomes" id="UP000245655"/>
    </source>
</evidence>
<gene>
    <name evidence="2" type="ORF">C8D84_10826</name>
</gene>
<evidence type="ECO:0000256" key="1">
    <source>
        <dbReference type="SAM" id="Phobius"/>
    </source>
</evidence>
<reference evidence="2 3" key="1">
    <citation type="submission" date="2018-05" db="EMBL/GenBank/DDBJ databases">
        <title>Genomic Encyclopedia of Type Strains, Phase IV (KMG-IV): sequencing the most valuable type-strain genomes for metagenomic binning, comparative biology and taxonomic classification.</title>
        <authorList>
            <person name="Goeker M."/>
        </authorList>
    </citation>
    <scope>NUCLEOTIDE SEQUENCE [LARGE SCALE GENOMIC DNA]</scope>
    <source>
        <strain evidence="2 3">DSM 7229</strain>
    </source>
</reference>
<evidence type="ECO:0000313" key="2">
    <source>
        <dbReference type="EMBL" id="PWK11386.1"/>
    </source>
</evidence>
<keyword evidence="3" id="KW-1185">Reference proteome</keyword>
<proteinExistence type="predicted"/>
<dbReference type="Proteomes" id="UP000245655">
    <property type="component" value="Unassembled WGS sequence"/>
</dbReference>
<protein>
    <submittedName>
        <fullName evidence="2">Uncharacterized protein</fullName>
    </submittedName>
</protein>
<organism evidence="2 3">
    <name type="scientific">Psychrobacter immobilis</name>
    <dbReference type="NCBI Taxonomy" id="498"/>
    <lineage>
        <taxon>Bacteria</taxon>
        <taxon>Pseudomonadati</taxon>
        <taxon>Pseudomonadota</taxon>
        <taxon>Gammaproteobacteria</taxon>
        <taxon>Moraxellales</taxon>
        <taxon>Moraxellaceae</taxon>
        <taxon>Psychrobacter</taxon>
    </lineage>
</organism>
<keyword evidence="1" id="KW-0812">Transmembrane</keyword>
<keyword evidence="1" id="KW-1133">Transmembrane helix</keyword>
<comment type="caution">
    <text evidence="2">The sequence shown here is derived from an EMBL/GenBank/DDBJ whole genome shotgun (WGS) entry which is preliminary data.</text>
</comment>
<dbReference type="AlphaFoldDB" id="A0A2V1ZRG7"/>
<keyword evidence="1" id="KW-0472">Membrane</keyword>
<feature type="transmembrane region" description="Helical" evidence="1">
    <location>
        <begin position="12"/>
        <end position="31"/>
    </location>
</feature>
<dbReference type="EMBL" id="QGGM01000008">
    <property type="protein sequence ID" value="PWK11386.1"/>
    <property type="molecule type" value="Genomic_DNA"/>
</dbReference>
<sequence length="39" mass="4466">MFVTDFVIDRLFFKIAFFLITLVVILALLSASDSSHPFM</sequence>
<accession>A0A2V1ZRG7</accession>